<keyword evidence="4" id="KW-1185">Reference proteome</keyword>
<accession>A0A197K8R0</accession>
<dbReference type="GO" id="GO:0051082">
    <property type="term" value="F:unfolded protein binding"/>
    <property type="evidence" value="ECO:0007669"/>
    <property type="project" value="TreeGrafter"/>
</dbReference>
<dbReference type="Pfam" id="PF12271">
    <property type="entry name" value="Chs7"/>
    <property type="match status" value="1"/>
</dbReference>
<dbReference type="Proteomes" id="UP000078512">
    <property type="component" value="Unassembled WGS sequence"/>
</dbReference>
<feature type="region of interest" description="Disordered" evidence="1">
    <location>
        <begin position="1"/>
        <end position="37"/>
    </location>
</feature>
<keyword evidence="2" id="KW-0472">Membrane</keyword>
<keyword evidence="2" id="KW-0812">Transmembrane</keyword>
<dbReference type="PANTHER" id="PTHR35329">
    <property type="entry name" value="CHITIN SYNTHASE EXPORT CHAPERONE"/>
    <property type="match status" value="1"/>
</dbReference>
<dbReference type="AlphaFoldDB" id="A0A197K8R0"/>
<name>A0A197K8R0_9FUNG</name>
<dbReference type="OrthoDB" id="5582162at2759"/>
<dbReference type="PANTHER" id="PTHR35329:SF1">
    <property type="entry name" value="CHITIN SYNTHASE EXPORT CHAPERONE"/>
    <property type="match status" value="1"/>
</dbReference>
<feature type="compositionally biased region" description="Low complexity" evidence="1">
    <location>
        <begin position="18"/>
        <end position="37"/>
    </location>
</feature>
<reference evidence="3 4" key="1">
    <citation type="submission" date="2016-05" db="EMBL/GenBank/DDBJ databases">
        <title>Genome sequencing reveals origins of a unique bacterial endosymbiosis in the earliest lineages of terrestrial Fungi.</title>
        <authorList>
            <consortium name="DOE Joint Genome Institute"/>
            <person name="Uehling J."/>
            <person name="Gryganskyi A."/>
            <person name="Hameed K."/>
            <person name="Tschaplinski T."/>
            <person name="Misztal P."/>
            <person name="Wu S."/>
            <person name="Desiro A."/>
            <person name="Vande Pol N."/>
            <person name="Du Z.-Y."/>
            <person name="Zienkiewicz A."/>
            <person name="Zienkiewicz K."/>
            <person name="Morin E."/>
            <person name="Tisserant E."/>
            <person name="Splivallo R."/>
            <person name="Hainaut M."/>
            <person name="Henrissat B."/>
            <person name="Ohm R."/>
            <person name="Kuo A."/>
            <person name="Yan J."/>
            <person name="Lipzen A."/>
            <person name="Nolan M."/>
            <person name="Labutti K."/>
            <person name="Barry K."/>
            <person name="Goldstein A."/>
            <person name="Labbe J."/>
            <person name="Schadt C."/>
            <person name="Tuskan G."/>
            <person name="Grigoriev I."/>
            <person name="Martin F."/>
            <person name="Vilgalys R."/>
            <person name="Bonito G."/>
        </authorList>
    </citation>
    <scope>NUCLEOTIDE SEQUENCE [LARGE SCALE GENOMIC DNA]</scope>
    <source>
        <strain evidence="3 4">AG-77</strain>
    </source>
</reference>
<dbReference type="InterPro" id="IPR022057">
    <property type="entry name" value="Chs7"/>
</dbReference>
<protein>
    <submittedName>
        <fullName evidence="3">Uncharacterized protein</fullName>
    </submittedName>
</protein>
<gene>
    <name evidence="3" type="ORF">K457DRAFT_134907</name>
</gene>
<organism evidence="3 4">
    <name type="scientific">Linnemannia elongata AG-77</name>
    <dbReference type="NCBI Taxonomy" id="1314771"/>
    <lineage>
        <taxon>Eukaryota</taxon>
        <taxon>Fungi</taxon>
        <taxon>Fungi incertae sedis</taxon>
        <taxon>Mucoromycota</taxon>
        <taxon>Mortierellomycotina</taxon>
        <taxon>Mortierellomycetes</taxon>
        <taxon>Mortierellales</taxon>
        <taxon>Mortierellaceae</taxon>
        <taxon>Linnemannia</taxon>
    </lineage>
</organism>
<dbReference type="STRING" id="1314771.A0A197K8R0"/>
<evidence type="ECO:0000313" key="3">
    <source>
        <dbReference type="EMBL" id="OAQ32799.1"/>
    </source>
</evidence>
<evidence type="ECO:0000256" key="2">
    <source>
        <dbReference type="SAM" id="Phobius"/>
    </source>
</evidence>
<dbReference type="EMBL" id="KV442023">
    <property type="protein sequence ID" value="OAQ32799.1"/>
    <property type="molecule type" value="Genomic_DNA"/>
</dbReference>
<feature type="transmembrane region" description="Helical" evidence="2">
    <location>
        <begin position="288"/>
        <end position="306"/>
    </location>
</feature>
<feature type="transmembrane region" description="Helical" evidence="2">
    <location>
        <begin position="149"/>
        <end position="170"/>
    </location>
</feature>
<proteinExistence type="predicted"/>
<keyword evidence="2" id="KW-1133">Transmembrane helix</keyword>
<feature type="compositionally biased region" description="Pro residues" evidence="1">
    <location>
        <begin position="8"/>
        <end position="17"/>
    </location>
</feature>
<sequence length="352" mass="38167">MTKKSKHPAPPPTPTAPAVPDSTSSSNSSSSSSSSSSIQSAPFQGTGSWFGDFNALCFSSCVPLPTCNLLSAATTAADSFETSASALQGTAETGMGMWSDNLCLNNGGWPVRDVGSVVVSVLGLLFVVRQILVKSRRMFAAVGRTEIGYLYMIYSSILFLQVFTVGGVLVNDNRTHRTFLVWTTALHLGALVCFFWTLVITALVLFQFTDDGTKYMKQFITGTNMIWMGIVIFLSLDLAWNITGNHQGHSSGLFFLTLVFPAVAVLLYLVLSFIVVCRKLEVYSSLKYVAMALVTFSGSQLILFGASHKIVVGTQGRINGSMFAIVLDLVSVSLIYRFWNTITDDTWGDEVI</sequence>
<dbReference type="GO" id="GO:0005789">
    <property type="term" value="C:endoplasmic reticulum membrane"/>
    <property type="evidence" value="ECO:0007669"/>
    <property type="project" value="TreeGrafter"/>
</dbReference>
<dbReference type="GO" id="GO:0006457">
    <property type="term" value="P:protein folding"/>
    <property type="evidence" value="ECO:0007669"/>
    <property type="project" value="TreeGrafter"/>
</dbReference>
<feature type="transmembrane region" description="Helical" evidence="2">
    <location>
        <begin position="218"/>
        <end position="240"/>
    </location>
</feature>
<feature type="transmembrane region" description="Helical" evidence="2">
    <location>
        <begin position="182"/>
        <end position="206"/>
    </location>
</feature>
<feature type="transmembrane region" description="Helical" evidence="2">
    <location>
        <begin position="318"/>
        <end position="339"/>
    </location>
</feature>
<evidence type="ECO:0000256" key="1">
    <source>
        <dbReference type="SAM" id="MobiDB-lite"/>
    </source>
</evidence>
<evidence type="ECO:0000313" key="4">
    <source>
        <dbReference type="Proteomes" id="UP000078512"/>
    </source>
</evidence>
<feature type="transmembrane region" description="Helical" evidence="2">
    <location>
        <begin position="252"/>
        <end position="276"/>
    </location>
</feature>